<organism evidence="3 4">
    <name type="scientific">Amycolatopsis acidiphila</name>
    <dbReference type="NCBI Taxonomy" id="715473"/>
    <lineage>
        <taxon>Bacteria</taxon>
        <taxon>Bacillati</taxon>
        <taxon>Actinomycetota</taxon>
        <taxon>Actinomycetes</taxon>
        <taxon>Pseudonocardiales</taxon>
        <taxon>Pseudonocardiaceae</taxon>
        <taxon>Amycolatopsis</taxon>
    </lineage>
</organism>
<proteinExistence type="predicted"/>
<dbReference type="RefSeq" id="WP_144631826.1">
    <property type="nucleotide sequence ID" value="NZ_BNAX01000008.1"/>
</dbReference>
<feature type="region of interest" description="Disordered" evidence="1">
    <location>
        <begin position="205"/>
        <end position="225"/>
    </location>
</feature>
<protein>
    <recommendedName>
        <fullName evidence="2">DNA2/NAM7 helicase helicase domain-containing protein</fullName>
    </recommendedName>
</protein>
<sequence length="225" mass="25541">MRVPSPSGLKFHSPRTAQVIAWFRVEREFDHTHRELRHLLETRQGNLLGDFERTELRWRHASERQLRELVRRGITSGSELTRLSTTLTEDEPRRDLMVEALGYAKGWATSTLSSRPNFRCAAATTDLVVSDDASQCSLAQVLPLAYRSKRLVIVGDPQQLPPVVTADRTTAPARRTGRSPAPRTRDKAPYLWRRLRIQRVRRAVPSGTAATRRAIPMQPGNHPVL</sequence>
<dbReference type="InterPro" id="IPR027417">
    <property type="entry name" value="P-loop_NTPase"/>
</dbReference>
<evidence type="ECO:0000313" key="4">
    <source>
        <dbReference type="Proteomes" id="UP000318578"/>
    </source>
</evidence>
<accession>A0A558ANU7</accession>
<keyword evidence="4" id="KW-1185">Reference proteome</keyword>
<dbReference type="AlphaFoldDB" id="A0A558ANU7"/>
<dbReference type="SUPFAM" id="SSF52540">
    <property type="entry name" value="P-loop containing nucleoside triphosphate hydrolases"/>
    <property type="match status" value="1"/>
</dbReference>
<dbReference type="GO" id="GO:0004386">
    <property type="term" value="F:helicase activity"/>
    <property type="evidence" value="ECO:0007669"/>
    <property type="project" value="InterPro"/>
</dbReference>
<feature type="domain" description="DNA2/NAM7 helicase helicase" evidence="2">
    <location>
        <begin position="110"/>
        <end position="165"/>
    </location>
</feature>
<dbReference type="EMBL" id="VJZA01000001">
    <property type="protein sequence ID" value="TVT25937.1"/>
    <property type="molecule type" value="Genomic_DNA"/>
</dbReference>
<name>A0A558ANU7_9PSEU</name>
<dbReference type="Pfam" id="PF13086">
    <property type="entry name" value="AAA_11"/>
    <property type="match status" value="1"/>
</dbReference>
<evidence type="ECO:0000313" key="3">
    <source>
        <dbReference type="EMBL" id="TVT25937.1"/>
    </source>
</evidence>
<comment type="caution">
    <text evidence="3">The sequence shown here is derived from an EMBL/GenBank/DDBJ whole genome shotgun (WGS) entry which is preliminary data.</text>
</comment>
<evidence type="ECO:0000256" key="1">
    <source>
        <dbReference type="SAM" id="MobiDB-lite"/>
    </source>
</evidence>
<gene>
    <name evidence="3" type="ORF">FNH06_00445</name>
</gene>
<evidence type="ECO:0000259" key="2">
    <source>
        <dbReference type="Pfam" id="PF13086"/>
    </source>
</evidence>
<dbReference type="Gene3D" id="3.40.50.300">
    <property type="entry name" value="P-loop containing nucleotide triphosphate hydrolases"/>
    <property type="match status" value="1"/>
</dbReference>
<dbReference type="Proteomes" id="UP000318578">
    <property type="component" value="Unassembled WGS sequence"/>
</dbReference>
<reference evidence="3 4" key="1">
    <citation type="submission" date="2019-07" db="EMBL/GenBank/DDBJ databases">
        <title>New species of Amycolatopsis and Streptomyces.</title>
        <authorList>
            <person name="Duangmal K."/>
            <person name="Teo W.F.A."/>
            <person name="Lipun K."/>
        </authorList>
    </citation>
    <scope>NUCLEOTIDE SEQUENCE [LARGE SCALE GENOMIC DNA]</scope>
    <source>
        <strain evidence="3 4">JCM 30562</strain>
    </source>
</reference>
<dbReference type="InterPro" id="IPR041677">
    <property type="entry name" value="DNA2/NAM7_AAA_11"/>
</dbReference>
<dbReference type="OrthoDB" id="3197455at2"/>